<name>A0AAF3EGL3_9BILA</name>
<dbReference type="Proteomes" id="UP000887575">
    <property type="component" value="Unassembled WGS sequence"/>
</dbReference>
<protein>
    <submittedName>
        <fullName evidence="3">Uncharacterized protein</fullName>
    </submittedName>
</protein>
<evidence type="ECO:0000313" key="3">
    <source>
        <dbReference type="WBParaSite" id="MBELARI_LOCUS13134"/>
    </source>
</evidence>
<dbReference type="AlphaFoldDB" id="A0AAF3EGL3"/>
<accession>A0AAF3EGL3</accession>
<evidence type="ECO:0000313" key="2">
    <source>
        <dbReference type="Proteomes" id="UP000887575"/>
    </source>
</evidence>
<organism evidence="2 3">
    <name type="scientific">Mesorhabditis belari</name>
    <dbReference type="NCBI Taxonomy" id="2138241"/>
    <lineage>
        <taxon>Eukaryota</taxon>
        <taxon>Metazoa</taxon>
        <taxon>Ecdysozoa</taxon>
        <taxon>Nematoda</taxon>
        <taxon>Chromadorea</taxon>
        <taxon>Rhabditida</taxon>
        <taxon>Rhabditina</taxon>
        <taxon>Rhabditomorpha</taxon>
        <taxon>Rhabditoidea</taxon>
        <taxon>Rhabditidae</taxon>
        <taxon>Mesorhabditinae</taxon>
        <taxon>Mesorhabditis</taxon>
    </lineage>
</organism>
<feature type="signal peptide" evidence="1">
    <location>
        <begin position="1"/>
        <end position="22"/>
    </location>
</feature>
<proteinExistence type="predicted"/>
<keyword evidence="2" id="KW-1185">Reference proteome</keyword>
<sequence>MSSISIWKLLIVILAVLYGTNAMSIQHRAKRSTEEALEIPEKALIVDDSNSDSVYIVLPKRTARQPDKDFMPCKWKLCTALFSRPSRRAFLRR</sequence>
<evidence type="ECO:0000256" key="1">
    <source>
        <dbReference type="SAM" id="SignalP"/>
    </source>
</evidence>
<reference evidence="3" key="1">
    <citation type="submission" date="2024-02" db="UniProtKB">
        <authorList>
            <consortium name="WormBaseParasite"/>
        </authorList>
    </citation>
    <scope>IDENTIFICATION</scope>
</reference>
<feature type="chain" id="PRO_5042233786" evidence="1">
    <location>
        <begin position="23"/>
        <end position="93"/>
    </location>
</feature>
<dbReference type="WBParaSite" id="MBELARI_LOCUS13134">
    <property type="protein sequence ID" value="MBELARI_LOCUS13134"/>
    <property type="gene ID" value="MBELARI_LOCUS13134"/>
</dbReference>
<keyword evidence="1" id="KW-0732">Signal</keyword>